<feature type="compositionally biased region" description="Basic and acidic residues" evidence="5">
    <location>
        <begin position="85"/>
        <end position="98"/>
    </location>
</feature>
<dbReference type="EMBL" id="AMZH03014787">
    <property type="protein sequence ID" value="RRT47060.1"/>
    <property type="molecule type" value="Genomic_DNA"/>
</dbReference>
<dbReference type="SUPFAM" id="SSF55008">
    <property type="entry name" value="HMA, heavy metal-associated domain"/>
    <property type="match status" value="1"/>
</dbReference>
<feature type="compositionally biased region" description="Low complexity" evidence="5">
    <location>
        <begin position="172"/>
        <end position="181"/>
    </location>
</feature>
<name>A0A426Y610_ENSVE</name>
<evidence type="ECO:0000313" key="8">
    <source>
        <dbReference type="Proteomes" id="UP000287651"/>
    </source>
</evidence>
<feature type="non-terminal residue" evidence="7">
    <location>
        <position position="1"/>
    </location>
</feature>
<keyword evidence="2" id="KW-0479">Metal-binding</keyword>
<keyword evidence="3" id="KW-0636">Prenylation</keyword>
<dbReference type="PANTHER" id="PTHR45868:SF19">
    <property type="entry name" value="HEAVY METAL-ASSOCIATED ISOPRENYLATED PLANT PROTEIN 37"/>
    <property type="match status" value="1"/>
</dbReference>
<evidence type="ECO:0000256" key="1">
    <source>
        <dbReference type="ARBA" id="ARBA00022481"/>
    </source>
</evidence>
<keyword evidence="3" id="KW-0449">Lipoprotein</keyword>
<dbReference type="Pfam" id="PF00403">
    <property type="entry name" value="HMA"/>
    <property type="match status" value="1"/>
</dbReference>
<comment type="similarity">
    <text evidence="4">Belongs to the HIPP family.</text>
</comment>
<dbReference type="InterPro" id="IPR036163">
    <property type="entry name" value="HMA_dom_sf"/>
</dbReference>
<sequence>SARSVAFPCSISTSAAEGTAGVMGKEEFEVLKLKASSSHHMILLLNSYTGVFSVNVDVENQKVTVQGNVDSETLIRKLTRSGKHAELWSRKASGDQKNSHSQQKQAAPPVKDGNKNKKDQGKQDLKASKHQPKKLSPLSSDEDDDDDGEDDEVRLFDKLKQFNLLMQANNAAAGAKKNSNGTTTGGFMDGKKDGANPNQSHMKHPNGTAKKGANVAAHQKMMNTDPNAGEGRRVTDINGMTGLGLGGLGGNNNGGGGIQGNVFHGYAGLLPSHGGGQHQSPMTVNMQGYQAHPSPMMSNFRVHDNRYMQPQMMHLRSPQISPYTAYYNCHPTPYLQNNQSYNEYVTHLFSDDNTRGCVIM</sequence>
<evidence type="ECO:0000313" key="7">
    <source>
        <dbReference type="EMBL" id="RRT47060.1"/>
    </source>
</evidence>
<evidence type="ECO:0000256" key="5">
    <source>
        <dbReference type="SAM" id="MobiDB-lite"/>
    </source>
</evidence>
<dbReference type="CDD" id="cd00371">
    <property type="entry name" value="HMA"/>
    <property type="match status" value="1"/>
</dbReference>
<dbReference type="PANTHER" id="PTHR45868">
    <property type="entry name" value="HEAVY METAL-ASSOCIATED ISOPRENYLATED PLANT PROTEIN 33-RELATED"/>
    <property type="match status" value="1"/>
</dbReference>
<proteinExistence type="inferred from homology"/>
<evidence type="ECO:0000256" key="4">
    <source>
        <dbReference type="ARBA" id="ARBA00024045"/>
    </source>
</evidence>
<feature type="region of interest" description="Disordered" evidence="5">
    <location>
        <begin position="85"/>
        <end position="150"/>
    </location>
</feature>
<feature type="compositionally biased region" description="Basic and acidic residues" evidence="5">
    <location>
        <begin position="112"/>
        <end position="127"/>
    </location>
</feature>
<evidence type="ECO:0000256" key="2">
    <source>
        <dbReference type="ARBA" id="ARBA00022723"/>
    </source>
</evidence>
<protein>
    <recommendedName>
        <fullName evidence="6">HMA domain-containing protein</fullName>
    </recommendedName>
</protein>
<dbReference type="Gene3D" id="3.30.70.100">
    <property type="match status" value="1"/>
</dbReference>
<feature type="compositionally biased region" description="Acidic residues" evidence="5">
    <location>
        <begin position="140"/>
        <end position="150"/>
    </location>
</feature>
<dbReference type="InterPro" id="IPR006121">
    <property type="entry name" value="HMA_dom"/>
</dbReference>
<organism evidence="7 8">
    <name type="scientific">Ensete ventricosum</name>
    <name type="common">Abyssinian banana</name>
    <name type="synonym">Musa ensete</name>
    <dbReference type="NCBI Taxonomy" id="4639"/>
    <lineage>
        <taxon>Eukaryota</taxon>
        <taxon>Viridiplantae</taxon>
        <taxon>Streptophyta</taxon>
        <taxon>Embryophyta</taxon>
        <taxon>Tracheophyta</taxon>
        <taxon>Spermatophyta</taxon>
        <taxon>Magnoliopsida</taxon>
        <taxon>Liliopsida</taxon>
        <taxon>Zingiberales</taxon>
        <taxon>Musaceae</taxon>
        <taxon>Ensete</taxon>
    </lineage>
</organism>
<dbReference type="GO" id="GO:0046872">
    <property type="term" value="F:metal ion binding"/>
    <property type="evidence" value="ECO:0007669"/>
    <property type="project" value="UniProtKB-KW"/>
</dbReference>
<accession>A0A426Y610</accession>
<reference evidence="7 8" key="1">
    <citation type="journal article" date="2014" name="Agronomy (Basel)">
        <title>A Draft Genome Sequence for Ensete ventricosum, the Drought-Tolerant Tree Against Hunger.</title>
        <authorList>
            <person name="Harrison J."/>
            <person name="Moore K.A."/>
            <person name="Paszkiewicz K."/>
            <person name="Jones T."/>
            <person name="Grant M."/>
            <person name="Ambacheew D."/>
            <person name="Muzemil S."/>
            <person name="Studholme D.J."/>
        </authorList>
    </citation>
    <scope>NUCLEOTIDE SEQUENCE [LARGE SCALE GENOMIC DNA]</scope>
</reference>
<dbReference type="AlphaFoldDB" id="A0A426Y610"/>
<keyword evidence="1" id="KW-0488">Methylation</keyword>
<evidence type="ECO:0000256" key="3">
    <source>
        <dbReference type="ARBA" id="ARBA00023289"/>
    </source>
</evidence>
<feature type="region of interest" description="Disordered" evidence="5">
    <location>
        <begin position="172"/>
        <end position="210"/>
    </location>
</feature>
<evidence type="ECO:0000259" key="6">
    <source>
        <dbReference type="Pfam" id="PF00403"/>
    </source>
</evidence>
<gene>
    <name evidence="7" type="ORF">B296_00011984</name>
</gene>
<feature type="domain" description="HMA" evidence="6">
    <location>
        <begin position="46"/>
        <end position="84"/>
    </location>
</feature>
<comment type="caution">
    <text evidence="7">The sequence shown here is derived from an EMBL/GenBank/DDBJ whole genome shotgun (WGS) entry which is preliminary data.</text>
</comment>
<dbReference type="Proteomes" id="UP000287651">
    <property type="component" value="Unassembled WGS sequence"/>
</dbReference>